<dbReference type="RefSeq" id="WP_012144581.1">
    <property type="nucleotide sequence ID" value="NC_009831.1"/>
</dbReference>
<organism evidence="2 3">
    <name type="scientific">Shewanella sediminis (strain HAW-EB3)</name>
    <dbReference type="NCBI Taxonomy" id="425104"/>
    <lineage>
        <taxon>Bacteria</taxon>
        <taxon>Pseudomonadati</taxon>
        <taxon>Pseudomonadota</taxon>
        <taxon>Gammaproteobacteria</taxon>
        <taxon>Alteromonadales</taxon>
        <taxon>Shewanellaceae</taxon>
        <taxon>Shewanella</taxon>
    </lineage>
</organism>
<dbReference type="GO" id="GO:0003677">
    <property type="term" value="F:DNA binding"/>
    <property type="evidence" value="ECO:0007669"/>
    <property type="project" value="InterPro"/>
</dbReference>
<gene>
    <name evidence="2" type="ordered locus">Ssed_4248</name>
</gene>
<dbReference type="KEGG" id="sse:Ssed_4248"/>
<dbReference type="GO" id="GO:0009036">
    <property type="term" value="F:type II site-specific deoxyribonuclease activity"/>
    <property type="evidence" value="ECO:0007669"/>
    <property type="project" value="InterPro"/>
</dbReference>
<dbReference type="STRING" id="425104.Ssed_4248"/>
<accession>A8G179</accession>
<dbReference type="OrthoDB" id="9798907at2"/>
<name>A8G179_SHESH</name>
<dbReference type="InterPro" id="IPR041963">
    <property type="entry name" value="BsuBI/PstI_C_sf"/>
</dbReference>
<dbReference type="AlphaFoldDB" id="A8G179"/>
<proteinExistence type="predicted"/>
<feature type="domain" description="BsuBI/PstI restriction endonuclease" evidence="1">
    <location>
        <begin position="191"/>
        <end position="329"/>
    </location>
</feature>
<dbReference type="InterPro" id="IPR009528">
    <property type="entry name" value="Restrct_endonuc_II_BsuBI_C"/>
</dbReference>
<dbReference type="GO" id="GO:0000287">
    <property type="term" value="F:magnesium ion binding"/>
    <property type="evidence" value="ECO:0007669"/>
    <property type="project" value="InterPro"/>
</dbReference>
<reference evidence="2 3" key="1">
    <citation type="submission" date="2007-08" db="EMBL/GenBank/DDBJ databases">
        <title>Complete sequence of Shewanella sediminis HAW-EB3.</title>
        <authorList>
            <consortium name="US DOE Joint Genome Institute"/>
            <person name="Copeland A."/>
            <person name="Lucas S."/>
            <person name="Lapidus A."/>
            <person name="Barry K."/>
            <person name="Glavina del Rio T."/>
            <person name="Dalin E."/>
            <person name="Tice H."/>
            <person name="Pitluck S."/>
            <person name="Chertkov O."/>
            <person name="Brettin T."/>
            <person name="Bruce D."/>
            <person name="Detter J.C."/>
            <person name="Han C."/>
            <person name="Schmutz J."/>
            <person name="Larimer F."/>
            <person name="Land M."/>
            <person name="Hauser L."/>
            <person name="Kyrpides N."/>
            <person name="Kim E."/>
            <person name="Zhao J.-S."/>
            <person name="Richardson P."/>
        </authorList>
    </citation>
    <scope>NUCLEOTIDE SEQUENCE [LARGE SCALE GENOMIC DNA]</scope>
    <source>
        <strain evidence="2 3">HAW-EB3</strain>
    </source>
</reference>
<dbReference type="Pfam" id="PF06616">
    <property type="entry name" value="BsuBI_PstI_RE"/>
    <property type="match status" value="1"/>
</dbReference>
<keyword evidence="3" id="KW-1185">Reference proteome</keyword>
<dbReference type="EMBL" id="CP000821">
    <property type="protein sequence ID" value="ABV38852.1"/>
    <property type="molecule type" value="Genomic_DNA"/>
</dbReference>
<evidence type="ECO:0000259" key="1">
    <source>
        <dbReference type="Pfam" id="PF06616"/>
    </source>
</evidence>
<dbReference type="Proteomes" id="UP000002015">
    <property type="component" value="Chromosome"/>
</dbReference>
<dbReference type="Gene3D" id="3.40.1350.80">
    <property type="match status" value="1"/>
</dbReference>
<protein>
    <recommendedName>
        <fullName evidence="1">BsuBI/PstI restriction endonuclease domain-containing protein</fullName>
    </recommendedName>
</protein>
<evidence type="ECO:0000313" key="3">
    <source>
        <dbReference type="Proteomes" id="UP000002015"/>
    </source>
</evidence>
<dbReference type="GO" id="GO:0009307">
    <property type="term" value="P:DNA restriction-modification system"/>
    <property type="evidence" value="ECO:0007669"/>
    <property type="project" value="InterPro"/>
</dbReference>
<sequence length="332" mass="37322">MSIEDVVIARRIAAQEAGEQVVPDSYQGVTKQRVRYVLTVIDRATDNMVDVVYSLLCDELSWYTRAARQELRFCDGASVAHIGTHVGILQRERNIKLDREGRDYWLKPLWEVGAVLKVYLDSSSAFSPGHPVAKSSNSAYSLSDDFKAILQAPEVEWRALAETWMQADVQRERLALQAAQAQETAATIETPHSRLIRLSRDVYAPRFLVGYEVVYVDDGDGDRITDAETETLAAAGLELTIDDAMPDVLLLNRETNHLWVIEAVTSDGEVDIHKKQSLEAFAVRNGKVGVGFTTTYLTWKKTAERQSALKNLANDTYLWIQEDPSRNMCIKQ</sequence>
<dbReference type="HOGENOM" id="CLU_836493_0_0_6"/>
<dbReference type="REBASE" id="17613">
    <property type="entry name" value="SseHAWORF4247P"/>
</dbReference>
<dbReference type="eggNOG" id="COG0827">
    <property type="taxonomic scope" value="Bacteria"/>
</dbReference>
<evidence type="ECO:0000313" key="2">
    <source>
        <dbReference type="EMBL" id="ABV38852.1"/>
    </source>
</evidence>